<proteinExistence type="predicted"/>
<dbReference type="InterPro" id="IPR000504">
    <property type="entry name" value="RRM_dom"/>
</dbReference>
<gene>
    <name evidence="3" type="ORF">PIB30_109767</name>
</gene>
<accession>A0ABU6YZB5</accession>
<keyword evidence="4" id="KW-1185">Reference proteome</keyword>
<dbReference type="PANTHER" id="PTHR48034">
    <property type="entry name" value="TRANSFORMER-2 SEX-DETERMINING PROTEIN-RELATED"/>
    <property type="match status" value="1"/>
</dbReference>
<reference evidence="3 4" key="1">
    <citation type="journal article" date="2023" name="Plants (Basel)">
        <title>Bridging the Gap: Combining Genomics and Transcriptomics Approaches to Understand Stylosanthes scabra, an Orphan Legume from the Brazilian Caatinga.</title>
        <authorList>
            <person name="Ferreira-Neto J.R.C."/>
            <person name="da Silva M.D."/>
            <person name="Binneck E."/>
            <person name="de Melo N.F."/>
            <person name="da Silva R.H."/>
            <person name="de Melo A.L.T.M."/>
            <person name="Pandolfi V."/>
            <person name="Bustamante F.O."/>
            <person name="Brasileiro-Vidal A.C."/>
            <person name="Benko-Iseppon A.M."/>
        </authorList>
    </citation>
    <scope>NUCLEOTIDE SEQUENCE [LARGE SCALE GENOMIC DNA]</scope>
    <source>
        <tissue evidence="3">Leaves</tissue>
    </source>
</reference>
<dbReference type="PROSITE" id="PS50102">
    <property type="entry name" value="RRM"/>
    <property type="match status" value="1"/>
</dbReference>
<evidence type="ECO:0000313" key="4">
    <source>
        <dbReference type="Proteomes" id="UP001341840"/>
    </source>
</evidence>
<feature type="domain" description="RRM" evidence="2">
    <location>
        <begin position="58"/>
        <end position="136"/>
    </location>
</feature>
<dbReference type="SMART" id="SM00360">
    <property type="entry name" value="RRM"/>
    <property type="match status" value="1"/>
</dbReference>
<evidence type="ECO:0000259" key="2">
    <source>
        <dbReference type="PROSITE" id="PS50102"/>
    </source>
</evidence>
<dbReference type="EMBL" id="JASCZI010247467">
    <property type="protein sequence ID" value="MED6215077.1"/>
    <property type="molecule type" value="Genomic_DNA"/>
</dbReference>
<sequence>MAQEHIQVEGFGDGEWQRVNRRKPRFGTQPGHKQVWNGYGGRYSWRKKDFKAMENRLVTIFIDNLPKSTTIDWLWTVFGLEGKIADVYLSKKVRPKNPLPFAFVRFEDCEAAHRAIDRRNGWVVWGCKLRVSEAKYKRNQLRKDKEVNEHKKEDTTERHTVTGLDKKKNTRVIGMKSYKEAVTGSEGSLEVVNMRDDNAMFDLGGSKIELMACEETKKKLEKSVVGETLNPFIFNELKEAVKRDWDSIVEIKKMGDTKILLTFDTEENLS</sequence>
<organism evidence="3 4">
    <name type="scientific">Stylosanthes scabra</name>
    <dbReference type="NCBI Taxonomy" id="79078"/>
    <lineage>
        <taxon>Eukaryota</taxon>
        <taxon>Viridiplantae</taxon>
        <taxon>Streptophyta</taxon>
        <taxon>Embryophyta</taxon>
        <taxon>Tracheophyta</taxon>
        <taxon>Spermatophyta</taxon>
        <taxon>Magnoliopsida</taxon>
        <taxon>eudicotyledons</taxon>
        <taxon>Gunneridae</taxon>
        <taxon>Pentapetalae</taxon>
        <taxon>rosids</taxon>
        <taxon>fabids</taxon>
        <taxon>Fabales</taxon>
        <taxon>Fabaceae</taxon>
        <taxon>Papilionoideae</taxon>
        <taxon>50 kb inversion clade</taxon>
        <taxon>dalbergioids sensu lato</taxon>
        <taxon>Dalbergieae</taxon>
        <taxon>Pterocarpus clade</taxon>
        <taxon>Stylosanthes</taxon>
    </lineage>
</organism>
<dbReference type="InterPro" id="IPR035979">
    <property type="entry name" value="RBD_domain_sf"/>
</dbReference>
<feature type="non-terminal residue" evidence="3">
    <location>
        <position position="270"/>
    </location>
</feature>
<keyword evidence="1" id="KW-0694">RNA-binding</keyword>
<dbReference type="Pfam" id="PF00076">
    <property type="entry name" value="RRM_1"/>
    <property type="match status" value="1"/>
</dbReference>
<evidence type="ECO:0000313" key="3">
    <source>
        <dbReference type="EMBL" id="MED6215077.1"/>
    </source>
</evidence>
<evidence type="ECO:0000256" key="1">
    <source>
        <dbReference type="PROSITE-ProRule" id="PRU00176"/>
    </source>
</evidence>
<dbReference type="InterPro" id="IPR012677">
    <property type="entry name" value="Nucleotide-bd_a/b_plait_sf"/>
</dbReference>
<dbReference type="SUPFAM" id="SSF54928">
    <property type="entry name" value="RNA-binding domain, RBD"/>
    <property type="match status" value="1"/>
</dbReference>
<protein>
    <recommendedName>
        <fullName evidence="2">RRM domain-containing protein</fullName>
    </recommendedName>
</protein>
<dbReference type="Gene3D" id="3.30.70.330">
    <property type="match status" value="1"/>
</dbReference>
<dbReference type="InterPro" id="IPR050441">
    <property type="entry name" value="RBM"/>
</dbReference>
<dbReference type="Proteomes" id="UP001341840">
    <property type="component" value="Unassembled WGS sequence"/>
</dbReference>
<dbReference type="CDD" id="cd00590">
    <property type="entry name" value="RRM_SF"/>
    <property type="match status" value="1"/>
</dbReference>
<comment type="caution">
    <text evidence="3">The sequence shown here is derived from an EMBL/GenBank/DDBJ whole genome shotgun (WGS) entry which is preliminary data.</text>
</comment>
<name>A0ABU6YZB5_9FABA</name>